<dbReference type="Pfam" id="PF19991">
    <property type="entry name" value="HMA_2"/>
    <property type="match status" value="1"/>
</dbReference>
<dbReference type="Proteomes" id="UP000029738">
    <property type="component" value="Unassembled WGS sequence"/>
</dbReference>
<evidence type="ECO:0000256" key="1">
    <source>
        <dbReference type="SAM" id="MobiDB-lite"/>
    </source>
</evidence>
<feature type="compositionally biased region" description="Polar residues" evidence="1">
    <location>
        <begin position="194"/>
        <end position="212"/>
    </location>
</feature>
<dbReference type="OrthoDB" id="517793at2"/>
<organism evidence="2 3">
    <name type="scientific">Tolypothrix bouteillei VB521301</name>
    <dbReference type="NCBI Taxonomy" id="1479485"/>
    <lineage>
        <taxon>Bacteria</taxon>
        <taxon>Bacillati</taxon>
        <taxon>Cyanobacteriota</taxon>
        <taxon>Cyanophyceae</taxon>
        <taxon>Nostocales</taxon>
        <taxon>Tolypothrichaceae</taxon>
        <taxon>Tolypothrix</taxon>
    </lineage>
</organism>
<feature type="region of interest" description="Disordered" evidence="1">
    <location>
        <begin position="184"/>
        <end position="212"/>
    </location>
</feature>
<gene>
    <name evidence="2" type="ORF">DA73_0400023070</name>
</gene>
<dbReference type="RefSeq" id="WP_137986118.1">
    <property type="nucleotide sequence ID" value="NZ_JHEG04000001.1"/>
</dbReference>
<reference evidence="2" key="1">
    <citation type="journal article" date="2015" name="Genome Announc.">
        <title>Draft Genome Sequence of Tolypothrix boutellei Strain VB521301.</title>
        <authorList>
            <person name="Chandrababunaidu M.M."/>
            <person name="Singh D."/>
            <person name="Sen D."/>
            <person name="Bhan S."/>
            <person name="Das S."/>
            <person name="Gupta A."/>
            <person name="Adhikary S.P."/>
            <person name="Tripathy S."/>
        </authorList>
    </citation>
    <scope>NUCLEOTIDE SEQUENCE</scope>
    <source>
        <strain evidence="2">VB521301</strain>
    </source>
</reference>
<proteinExistence type="predicted"/>
<keyword evidence="3" id="KW-1185">Reference proteome</keyword>
<name>A0A8S9T7S5_9CYAN</name>
<reference evidence="2" key="2">
    <citation type="submission" date="2019-11" db="EMBL/GenBank/DDBJ databases">
        <title>Improved Assembly of Tolypothrix boutellei genome.</title>
        <authorList>
            <person name="Sarangi A.N."/>
            <person name="Mukherjee M."/>
            <person name="Ghosh S."/>
            <person name="Singh D."/>
            <person name="Das A."/>
            <person name="Kant S."/>
            <person name="Prusty A."/>
            <person name="Tripathy S."/>
        </authorList>
    </citation>
    <scope>NUCLEOTIDE SEQUENCE</scope>
    <source>
        <strain evidence="2">VB521301</strain>
    </source>
</reference>
<comment type="caution">
    <text evidence="2">The sequence shown here is derived from an EMBL/GenBank/DDBJ whole genome shotgun (WGS) entry which is preliminary data.</text>
</comment>
<accession>A0A8S9T7S5</accession>
<evidence type="ECO:0000313" key="2">
    <source>
        <dbReference type="EMBL" id="KAF3888047.1"/>
    </source>
</evidence>
<dbReference type="EMBL" id="JHEG04000001">
    <property type="protein sequence ID" value="KAF3888047.1"/>
    <property type="molecule type" value="Genomic_DNA"/>
</dbReference>
<protein>
    <submittedName>
        <fullName evidence="2">Uncharacterized protein</fullName>
    </submittedName>
</protein>
<dbReference type="AlphaFoldDB" id="A0A8S9T7S5"/>
<sequence>MLVEQDMNKSLSNIEYSIVHATPGRIRISVPQLKKNLEYAKKLEQLLNSLDSVVRVRFNPQAASIAIRYDANNISNEVVQNKIAGCFEQAVSGDLYQQNQKFIKASTRQVEKVETEELASKIGGEFIGEIVGGALGHLLLGSIGERIASEVMSRAGGFIGESVSKEIADVAGLINHLESQATKQATKKPILKPYQQNQPDNDNVPSNPPQVTTGLTASQLEKLWQIPSSTINAQADKGVLAFQTWSQEKSGIRWSFGLSASASSDPEMLFFPCD</sequence>
<evidence type="ECO:0000313" key="3">
    <source>
        <dbReference type="Proteomes" id="UP000029738"/>
    </source>
</evidence>